<keyword evidence="3 10" id="KW-0813">Transport</keyword>
<keyword evidence="5" id="KW-0997">Cell inner membrane</keyword>
<dbReference type="EMBL" id="JSZA02000238">
    <property type="protein sequence ID" value="KHD06045.1"/>
    <property type="molecule type" value="Genomic_DNA"/>
</dbReference>
<dbReference type="GO" id="GO:0015628">
    <property type="term" value="P:protein secretion by the type II secretion system"/>
    <property type="evidence" value="ECO:0007669"/>
    <property type="project" value="InterPro"/>
</dbReference>
<dbReference type="GO" id="GO:0009276">
    <property type="term" value="C:Gram-negative-bacterium-type cell wall"/>
    <property type="evidence" value="ECO:0007669"/>
    <property type="project" value="InterPro"/>
</dbReference>
<feature type="domain" description="GspL cytoplasmic actin-ATPase-like" evidence="11">
    <location>
        <begin position="44"/>
        <end position="230"/>
    </location>
</feature>
<evidence type="ECO:0000256" key="1">
    <source>
        <dbReference type="ARBA" id="ARBA00004377"/>
    </source>
</evidence>
<name>A0A0A6PGY2_9GAMM</name>
<dbReference type="NCBIfam" id="TIGR01709">
    <property type="entry name" value="typeII_sec_gspL"/>
    <property type="match status" value="1"/>
</dbReference>
<dbReference type="AlphaFoldDB" id="A0A0A6PGY2"/>
<evidence type="ECO:0000313" key="13">
    <source>
        <dbReference type="EMBL" id="KHD06045.1"/>
    </source>
</evidence>
<dbReference type="Gene3D" id="3.30.1360.100">
    <property type="entry name" value="General secretion pathway protein M, EpsM"/>
    <property type="match status" value="1"/>
</dbReference>
<dbReference type="GO" id="GO:0005886">
    <property type="term" value="C:plasma membrane"/>
    <property type="evidence" value="ECO:0007669"/>
    <property type="project" value="UniProtKB-SubCell"/>
</dbReference>
<evidence type="ECO:0000256" key="9">
    <source>
        <dbReference type="ARBA" id="ARBA00023136"/>
    </source>
</evidence>
<accession>A0A0A6PGY2</accession>
<keyword evidence="6" id="KW-0812">Transmembrane</keyword>
<dbReference type="PIRSF" id="PIRSF015761">
    <property type="entry name" value="Protein_L"/>
    <property type="match status" value="1"/>
</dbReference>
<reference evidence="13 14" key="1">
    <citation type="journal article" date="2016" name="Front. Microbiol.">
        <title>Single-Cell (Meta-)Genomics of a Dimorphic Candidatus Thiomargarita nelsonii Reveals Genomic Plasticity.</title>
        <authorList>
            <person name="Flood B.E."/>
            <person name="Fliss P."/>
            <person name="Jones D.S."/>
            <person name="Dick G.J."/>
            <person name="Jain S."/>
            <person name="Kaster A.K."/>
            <person name="Winkel M."/>
            <person name="Mussmann M."/>
            <person name="Bailey J."/>
        </authorList>
    </citation>
    <scope>NUCLEOTIDE SEQUENCE [LARGE SCALE GENOMIC DNA]</scope>
    <source>
        <strain evidence="13">Hydrate Ridge</strain>
    </source>
</reference>
<evidence type="ECO:0000256" key="2">
    <source>
        <dbReference type="ARBA" id="ARBA00005318"/>
    </source>
</evidence>
<evidence type="ECO:0000256" key="6">
    <source>
        <dbReference type="ARBA" id="ARBA00022692"/>
    </source>
</evidence>
<protein>
    <recommendedName>
        <fullName evidence="10">Type II secretion system protein L</fullName>
        <shortName evidence="10">T2SS protein L</shortName>
    </recommendedName>
</protein>
<organism evidence="13 14">
    <name type="scientific">Candidatus Thiomargarita nelsonii</name>
    <dbReference type="NCBI Taxonomy" id="1003181"/>
    <lineage>
        <taxon>Bacteria</taxon>
        <taxon>Pseudomonadati</taxon>
        <taxon>Pseudomonadota</taxon>
        <taxon>Gammaproteobacteria</taxon>
        <taxon>Thiotrichales</taxon>
        <taxon>Thiotrichaceae</taxon>
        <taxon>Thiomargarita</taxon>
    </lineage>
</organism>
<dbReference type="GO" id="GO:0015627">
    <property type="term" value="C:type II protein secretion system complex"/>
    <property type="evidence" value="ECO:0007669"/>
    <property type="project" value="InterPro"/>
</dbReference>
<evidence type="ECO:0000259" key="11">
    <source>
        <dbReference type="Pfam" id="PF05134"/>
    </source>
</evidence>
<evidence type="ECO:0000256" key="5">
    <source>
        <dbReference type="ARBA" id="ARBA00022519"/>
    </source>
</evidence>
<evidence type="ECO:0000256" key="8">
    <source>
        <dbReference type="ARBA" id="ARBA00022989"/>
    </source>
</evidence>
<keyword evidence="7 10" id="KW-0653">Protein transport</keyword>
<dbReference type="InterPro" id="IPR024230">
    <property type="entry name" value="GspL_cyto_dom"/>
</dbReference>
<dbReference type="Pfam" id="PF05134">
    <property type="entry name" value="T2SSL"/>
    <property type="match status" value="1"/>
</dbReference>
<evidence type="ECO:0000256" key="10">
    <source>
        <dbReference type="PIRNR" id="PIRNR015761"/>
    </source>
</evidence>
<dbReference type="InterPro" id="IPR043129">
    <property type="entry name" value="ATPase_NBD"/>
</dbReference>
<feature type="domain" description="GspL periplasmic" evidence="12">
    <location>
        <begin position="237"/>
        <end position="392"/>
    </location>
</feature>
<dbReference type="Gene3D" id="3.30.420.380">
    <property type="match status" value="1"/>
</dbReference>
<dbReference type="InterPro" id="IPR007812">
    <property type="entry name" value="T2SS_protein-GspL"/>
</dbReference>
<dbReference type="InterPro" id="IPR025691">
    <property type="entry name" value="GspL_pp_dom"/>
</dbReference>
<comment type="caution">
    <text evidence="13">The sequence shown here is derived from an EMBL/GenBank/DDBJ whole genome shotgun (WGS) entry which is preliminary data.</text>
</comment>
<dbReference type="Proteomes" id="UP000030428">
    <property type="component" value="Unassembled WGS sequence"/>
</dbReference>
<evidence type="ECO:0000313" key="14">
    <source>
        <dbReference type="Proteomes" id="UP000030428"/>
    </source>
</evidence>
<comment type="similarity">
    <text evidence="2 10">Belongs to the GSP L family.</text>
</comment>
<evidence type="ECO:0000256" key="4">
    <source>
        <dbReference type="ARBA" id="ARBA00022475"/>
    </source>
</evidence>
<evidence type="ECO:0000256" key="7">
    <source>
        <dbReference type="ARBA" id="ARBA00022927"/>
    </source>
</evidence>
<evidence type="ECO:0000256" key="3">
    <source>
        <dbReference type="ARBA" id="ARBA00022448"/>
    </source>
</evidence>
<sequence>MRHTLLIHLQPDNQVVNWATFDATGSIIDSATHVPLDTVPRQHRQPIVLIPGTDVLLTQTNISSKQQQKIIQAVPYALEEQLADEVENLHFALGKRAPGNIPVAVIARRKMDAYIQQLNAVGITPAALIPDMLAVPKPAEGWGVLYLNNIILVRTDLYAGFAIELDCFEPALDAPQQITVFSDMANRETALSDLHGIAVIEKRQKQGAWLAQGLIENQPLNLLQGDYRPQDKIASLLRPWRLTAFLLLLWGGLDVGKQWIEYQQLSQQRQALNRQIEKIFRDTFPEARKIVNPRVQMEQRLKALAAQQGRHAQDNNFLSILNKISTPLSRTPDFYLKRMDYRQGRFELQVEIANWQALENLKQDIRNQGLTVKIQSAVSRNGLVESRLRIQSK</sequence>
<keyword evidence="8" id="KW-1133">Transmembrane helix</keyword>
<proteinExistence type="inferred from homology"/>
<keyword evidence="14" id="KW-1185">Reference proteome</keyword>
<keyword evidence="4" id="KW-1003">Cell membrane</keyword>
<evidence type="ECO:0000259" key="12">
    <source>
        <dbReference type="Pfam" id="PF12693"/>
    </source>
</evidence>
<dbReference type="Pfam" id="PF12693">
    <property type="entry name" value="GspL_C"/>
    <property type="match status" value="1"/>
</dbReference>
<keyword evidence="9" id="KW-0472">Membrane</keyword>
<comment type="function">
    <text evidence="10">Inner membrane component of the type II secretion system required for the energy-dependent secretion of extracellular factors such as proteases and toxins from the periplasm.</text>
</comment>
<dbReference type="CDD" id="cd24017">
    <property type="entry name" value="ASKHA_T2SSL_N"/>
    <property type="match status" value="1"/>
</dbReference>
<gene>
    <name evidence="13" type="ORF">PN36_30940</name>
</gene>
<comment type="subcellular location">
    <subcellularLocation>
        <location evidence="1">Cell inner membrane</location>
        <topology evidence="1">Single-pass membrane protein</topology>
    </subcellularLocation>
</comment>
<dbReference type="SUPFAM" id="SSF53067">
    <property type="entry name" value="Actin-like ATPase domain"/>
    <property type="match status" value="2"/>
</dbReference>